<feature type="domain" description="Fucosyltransferase C-terminal" evidence="14">
    <location>
        <begin position="250"/>
        <end position="425"/>
    </location>
</feature>
<dbReference type="PANTHER" id="PTHR48438:SF1">
    <property type="entry name" value="ALPHA-(1,3)-FUCOSYLTRANSFERASE C-RELATED"/>
    <property type="match status" value="1"/>
</dbReference>
<evidence type="ECO:0000256" key="5">
    <source>
        <dbReference type="ARBA" id="ARBA00022679"/>
    </source>
</evidence>
<evidence type="ECO:0000256" key="8">
    <source>
        <dbReference type="ARBA" id="ARBA00022989"/>
    </source>
</evidence>
<evidence type="ECO:0000256" key="7">
    <source>
        <dbReference type="ARBA" id="ARBA00022968"/>
    </source>
</evidence>
<keyword evidence="9 12" id="KW-0333">Golgi apparatus</keyword>
<dbReference type="FunFam" id="3.40.50.11660:FF:000004">
    <property type="entry name" value="Glycoprotein 3-alpha-L-fucosyltransferase A"/>
    <property type="match status" value="1"/>
</dbReference>
<dbReference type="Pfam" id="PF17039">
    <property type="entry name" value="Glyco_tran_10_N"/>
    <property type="match status" value="1"/>
</dbReference>
<evidence type="ECO:0000256" key="10">
    <source>
        <dbReference type="ARBA" id="ARBA00023136"/>
    </source>
</evidence>
<keyword evidence="10" id="KW-0472">Membrane</keyword>
<dbReference type="SUPFAM" id="SSF53756">
    <property type="entry name" value="UDP-Glycosyltransferase/glycogen phosphorylase"/>
    <property type="match status" value="1"/>
</dbReference>
<comment type="caution">
    <text evidence="16">The sequence shown here is derived from an EMBL/GenBank/DDBJ whole genome shotgun (WGS) entry which is preliminary data.</text>
</comment>
<gene>
    <name evidence="16" type="primary">FucTC-L11</name>
    <name evidence="16" type="ORF">Hamer_G018625</name>
</gene>
<evidence type="ECO:0000256" key="9">
    <source>
        <dbReference type="ARBA" id="ARBA00023034"/>
    </source>
</evidence>
<dbReference type="EC" id="2.4.1.-" evidence="12"/>
<evidence type="ECO:0000313" key="17">
    <source>
        <dbReference type="Proteomes" id="UP000747542"/>
    </source>
</evidence>
<dbReference type="InterPro" id="IPR038577">
    <property type="entry name" value="GT10-like_C_sf"/>
</dbReference>
<comment type="pathway">
    <text evidence="2">Protein modification; protein glycosylation.</text>
</comment>
<evidence type="ECO:0000256" key="2">
    <source>
        <dbReference type="ARBA" id="ARBA00004922"/>
    </source>
</evidence>
<dbReference type="InterPro" id="IPR031481">
    <property type="entry name" value="Glyco_tran_10_N"/>
</dbReference>
<dbReference type="Pfam" id="PF00852">
    <property type="entry name" value="Glyco_transf_10"/>
    <property type="match status" value="1"/>
</dbReference>
<keyword evidence="4 12" id="KW-0328">Glycosyltransferase</keyword>
<protein>
    <recommendedName>
        <fullName evidence="12">Fucosyltransferase</fullName>
        <ecNumber evidence="12">2.4.1.-</ecNumber>
    </recommendedName>
</protein>
<evidence type="ECO:0000256" key="12">
    <source>
        <dbReference type="RuleBase" id="RU003832"/>
    </source>
</evidence>
<evidence type="ECO:0000256" key="6">
    <source>
        <dbReference type="ARBA" id="ARBA00022692"/>
    </source>
</evidence>
<dbReference type="InterPro" id="IPR055270">
    <property type="entry name" value="Glyco_tran_10_C"/>
</dbReference>
<dbReference type="GO" id="GO:0008417">
    <property type="term" value="F:fucosyltransferase activity"/>
    <property type="evidence" value="ECO:0007669"/>
    <property type="project" value="InterPro"/>
</dbReference>
<reference evidence="16" key="1">
    <citation type="journal article" date="2021" name="Sci. Adv.">
        <title>The American lobster genome reveals insights on longevity, neural, and immune adaptations.</title>
        <authorList>
            <person name="Polinski J.M."/>
            <person name="Zimin A.V."/>
            <person name="Clark K.F."/>
            <person name="Kohn A.B."/>
            <person name="Sadowski N."/>
            <person name="Timp W."/>
            <person name="Ptitsyn A."/>
            <person name="Khanna P."/>
            <person name="Romanova D.Y."/>
            <person name="Williams P."/>
            <person name="Greenwood S.J."/>
            <person name="Moroz L.L."/>
            <person name="Walt D.R."/>
            <person name="Bodnar A.G."/>
        </authorList>
    </citation>
    <scope>NUCLEOTIDE SEQUENCE</scope>
    <source>
        <strain evidence="16">GMGI-L3</strain>
    </source>
</reference>
<dbReference type="AlphaFoldDB" id="A0A8J5N1M1"/>
<evidence type="ECO:0000256" key="4">
    <source>
        <dbReference type="ARBA" id="ARBA00022676"/>
    </source>
</evidence>
<feature type="region of interest" description="Disordered" evidence="13">
    <location>
        <begin position="49"/>
        <end position="88"/>
    </location>
</feature>
<evidence type="ECO:0000259" key="15">
    <source>
        <dbReference type="Pfam" id="PF17039"/>
    </source>
</evidence>
<keyword evidence="17" id="KW-1185">Reference proteome</keyword>
<evidence type="ECO:0000256" key="11">
    <source>
        <dbReference type="ARBA" id="ARBA00023180"/>
    </source>
</evidence>
<dbReference type="GO" id="GO:0032580">
    <property type="term" value="C:Golgi cisterna membrane"/>
    <property type="evidence" value="ECO:0007669"/>
    <property type="project" value="UniProtKB-SubCell"/>
</dbReference>
<organism evidence="16 17">
    <name type="scientific">Homarus americanus</name>
    <name type="common">American lobster</name>
    <dbReference type="NCBI Taxonomy" id="6706"/>
    <lineage>
        <taxon>Eukaryota</taxon>
        <taxon>Metazoa</taxon>
        <taxon>Ecdysozoa</taxon>
        <taxon>Arthropoda</taxon>
        <taxon>Crustacea</taxon>
        <taxon>Multicrustacea</taxon>
        <taxon>Malacostraca</taxon>
        <taxon>Eumalacostraca</taxon>
        <taxon>Eucarida</taxon>
        <taxon>Decapoda</taxon>
        <taxon>Pleocyemata</taxon>
        <taxon>Astacidea</taxon>
        <taxon>Nephropoidea</taxon>
        <taxon>Nephropidae</taxon>
        <taxon>Homarus</taxon>
    </lineage>
</organism>
<evidence type="ECO:0000313" key="16">
    <source>
        <dbReference type="EMBL" id="KAG7171503.1"/>
    </source>
</evidence>
<keyword evidence="8" id="KW-1133">Transmembrane helix</keyword>
<keyword evidence="6 12" id="KW-0812">Transmembrane</keyword>
<dbReference type="Proteomes" id="UP000747542">
    <property type="component" value="Unassembled WGS sequence"/>
</dbReference>
<name>A0A8J5N1M1_HOMAM</name>
<comment type="similarity">
    <text evidence="3 12">Belongs to the glycosyltransferase 10 family.</text>
</comment>
<evidence type="ECO:0000256" key="3">
    <source>
        <dbReference type="ARBA" id="ARBA00008919"/>
    </source>
</evidence>
<dbReference type="PANTHER" id="PTHR48438">
    <property type="entry name" value="ALPHA-(1,3)-FUCOSYLTRANSFERASE C-RELATED"/>
    <property type="match status" value="1"/>
</dbReference>
<proteinExistence type="inferred from homology"/>
<evidence type="ECO:0000256" key="13">
    <source>
        <dbReference type="SAM" id="MobiDB-lite"/>
    </source>
</evidence>
<feature type="domain" description="Fucosyltransferase N-terminal" evidence="15">
    <location>
        <begin position="117"/>
        <end position="228"/>
    </location>
</feature>
<dbReference type="InterPro" id="IPR001503">
    <property type="entry name" value="Glyco_trans_10"/>
</dbReference>
<dbReference type="EMBL" id="JAHLQT010012106">
    <property type="protein sequence ID" value="KAG7171503.1"/>
    <property type="molecule type" value="Genomic_DNA"/>
</dbReference>
<sequence length="550" mass="61585">MFMAFVVFFEGREDNLIDPVHRSAQVGGHFRSPKIWDRLVPEDLAIVEKGPPTASLGDDTSRTVTGTTGSGTSGRDTGGRGDLEPNHNASAPLLIHKMPPVFFHTDVGLNPRNPPLKTILVWAEGYGTKTMSFGYGRAPFVTAQCEVDTCMMTANRSFVPLQEFDALIFHFRAVERDKLPQRRSPHQRWVFWEVESASYIYQDPGYYNNMFNWTMTYRRNSDIPYPYGQVTPITSPSPTTINLNTNYAAGKTKMAAWFVSNCISHSRREKLVRFMQKFIKIDVYGKCGPLECSRDTTHQCYQMLERDYKFYLSFENSLCKDYVTEKLFSVLQYNVVPVVLGLGDYASITPPHSHINVLDFESLDSLTDYLKYLDSNDTAYNEYFRWKGHYVVENGWSNKARRFCDLCKKLHQDNTAKTYTNMRKWFMVAGGCKKLNTRAWQKMLELFKCPCVGSSFRSCDKCPCVGSFFRSCDKCPCVGSFFRSCDKCPCVGSFFRSFLSVPASAPSSGAVISVPASAPSSGAVISVPASAPSSGAVISVPASAPSSGAF</sequence>
<keyword evidence="11" id="KW-0325">Glycoprotein</keyword>
<comment type="subcellular location">
    <subcellularLocation>
        <location evidence="1 12">Golgi apparatus</location>
        <location evidence="1 12">Golgi stack membrane</location>
        <topology evidence="1 12">Single-pass type II membrane protein</topology>
    </subcellularLocation>
</comment>
<keyword evidence="7" id="KW-0735">Signal-anchor</keyword>
<dbReference type="UniPathway" id="UPA00378"/>
<keyword evidence="5 12" id="KW-0808">Transferase</keyword>
<evidence type="ECO:0000256" key="1">
    <source>
        <dbReference type="ARBA" id="ARBA00004447"/>
    </source>
</evidence>
<dbReference type="Gene3D" id="3.40.50.11660">
    <property type="entry name" value="Glycosyl transferase family 10, C-terminal domain"/>
    <property type="match status" value="1"/>
</dbReference>
<evidence type="ECO:0000259" key="14">
    <source>
        <dbReference type="Pfam" id="PF00852"/>
    </source>
</evidence>
<accession>A0A8J5N1M1</accession>